<comment type="caution">
    <text evidence="2">The sequence shown here is derived from an EMBL/GenBank/DDBJ whole genome shotgun (WGS) entry which is preliminary data.</text>
</comment>
<feature type="transmembrane region" description="Helical" evidence="1">
    <location>
        <begin position="51"/>
        <end position="84"/>
    </location>
</feature>
<keyword evidence="1" id="KW-1133">Transmembrane helix</keyword>
<evidence type="ECO:0000256" key="1">
    <source>
        <dbReference type="SAM" id="Phobius"/>
    </source>
</evidence>
<dbReference type="Proteomes" id="UP000239480">
    <property type="component" value="Unassembled WGS sequence"/>
</dbReference>
<keyword evidence="1" id="KW-0472">Membrane</keyword>
<gene>
    <name evidence="2" type="ORF">CLV78_101913</name>
</gene>
<name>A0A2T0S048_9RHOB</name>
<accession>A0A2T0S048</accession>
<reference evidence="2 3" key="1">
    <citation type="submission" date="2018-03" db="EMBL/GenBank/DDBJ databases">
        <title>Genomic Encyclopedia of Archaeal and Bacterial Type Strains, Phase II (KMG-II): from individual species to whole genera.</title>
        <authorList>
            <person name="Goeker M."/>
        </authorList>
    </citation>
    <scope>NUCLEOTIDE SEQUENCE [LARGE SCALE GENOMIC DNA]</scope>
    <source>
        <strain evidence="2 3">DSM 29328</strain>
    </source>
</reference>
<sequence length="85" mass="8762">MLPLSNIPRHIACSCRGAALFLLCGLVVGLTEEEVEARITALHPADQALLIGGILSALALATVVFGHSGPGGIVAFWAAIAFVLR</sequence>
<proteinExistence type="predicted"/>
<feature type="transmembrane region" description="Helical" evidence="1">
    <location>
        <begin position="12"/>
        <end position="31"/>
    </location>
</feature>
<keyword evidence="3" id="KW-1185">Reference proteome</keyword>
<protein>
    <submittedName>
        <fullName evidence="2">Uncharacterized protein</fullName>
    </submittedName>
</protein>
<keyword evidence="1" id="KW-0812">Transmembrane</keyword>
<dbReference type="AlphaFoldDB" id="A0A2T0S048"/>
<evidence type="ECO:0000313" key="3">
    <source>
        <dbReference type="Proteomes" id="UP000239480"/>
    </source>
</evidence>
<dbReference type="EMBL" id="PVTD01000001">
    <property type="protein sequence ID" value="PRY26811.1"/>
    <property type="molecule type" value="Genomic_DNA"/>
</dbReference>
<organism evidence="2 3">
    <name type="scientific">Aliiruegeria haliotis</name>
    <dbReference type="NCBI Taxonomy" id="1280846"/>
    <lineage>
        <taxon>Bacteria</taxon>
        <taxon>Pseudomonadati</taxon>
        <taxon>Pseudomonadota</taxon>
        <taxon>Alphaproteobacteria</taxon>
        <taxon>Rhodobacterales</taxon>
        <taxon>Roseobacteraceae</taxon>
        <taxon>Aliiruegeria</taxon>
    </lineage>
</organism>
<evidence type="ECO:0000313" key="2">
    <source>
        <dbReference type="EMBL" id="PRY26811.1"/>
    </source>
</evidence>